<gene>
    <name evidence="1" type="ordered locus">Q7C_913</name>
</gene>
<dbReference type="KEGG" id="mec:Q7C_913"/>
<proteinExistence type="predicted"/>
<dbReference type="HOGENOM" id="CLU_2585633_0_0_6"/>
<protein>
    <submittedName>
        <fullName evidence="1">Uncharacterized protein</fullName>
    </submittedName>
</protein>
<keyword evidence="2" id="KW-1185">Reference proteome</keyword>
<evidence type="ECO:0000313" key="1">
    <source>
        <dbReference type="EMBL" id="AFJ02082.1"/>
    </source>
</evidence>
<dbReference type="EMBL" id="CP003380">
    <property type="protein sequence ID" value="AFJ02082.1"/>
    <property type="molecule type" value="Genomic_DNA"/>
</dbReference>
<dbReference type="PATRIC" id="fig|754477.3.peg.902"/>
<evidence type="ECO:0000313" key="2">
    <source>
        <dbReference type="Proteomes" id="UP000009145"/>
    </source>
</evidence>
<name>I1YGN9_METFJ</name>
<dbReference type="RefSeq" id="WP_014703503.1">
    <property type="nucleotide sequence ID" value="NC_017856.1"/>
</dbReference>
<organism evidence="1 2">
    <name type="scientific">Methylophaga frappieri (strain ATCC BAA-2434 / DSM 25690 / JAM7)</name>
    <dbReference type="NCBI Taxonomy" id="754477"/>
    <lineage>
        <taxon>Bacteria</taxon>
        <taxon>Pseudomonadati</taxon>
        <taxon>Pseudomonadota</taxon>
        <taxon>Gammaproteobacteria</taxon>
        <taxon>Thiotrichales</taxon>
        <taxon>Piscirickettsiaceae</taxon>
        <taxon>Methylophaga</taxon>
    </lineage>
</organism>
<sequence precursor="true">MTRYQLLLISTMLFSGLITATLLTAINSASVGSQPQVERLNIAIQKPNTSGFIDPVWHPCDVACQSRQNVKQPAVQQYAI</sequence>
<dbReference type="Proteomes" id="UP000009145">
    <property type="component" value="Chromosome"/>
</dbReference>
<accession>I1YGN9</accession>
<reference evidence="1 2" key="1">
    <citation type="journal article" date="2012" name="J. Bacteriol.">
        <title>Complete genome sequences of Methylophaga sp. strain JAM1 and Methylophaga sp. strain JAM7.</title>
        <authorList>
            <person name="Villeneuve C."/>
            <person name="Martineau C."/>
            <person name="Mauffrey F."/>
            <person name="Villemur R."/>
        </authorList>
    </citation>
    <scope>NUCLEOTIDE SEQUENCE [LARGE SCALE GENOMIC DNA]</scope>
    <source>
        <strain evidence="1 2">JAM7</strain>
    </source>
</reference>
<dbReference type="STRING" id="754477.Q7C_913"/>
<dbReference type="AlphaFoldDB" id="I1YGN9"/>